<dbReference type="RefSeq" id="WP_179552616.1">
    <property type="nucleotide sequence ID" value="NZ_JACCFI010000001.1"/>
</dbReference>
<dbReference type="SMART" id="SM00347">
    <property type="entry name" value="HTH_MARR"/>
    <property type="match status" value="1"/>
</dbReference>
<keyword evidence="3" id="KW-1185">Reference proteome</keyword>
<dbReference type="InterPro" id="IPR036388">
    <property type="entry name" value="WH-like_DNA-bd_sf"/>
</dbReference>
<dbReference type="PANTHER" id="PTHR33164">
    <property type="entry name" value="TRANSCRIPTIONAL REGULATOR, MARR FAMILY"/>
    <property type="match status" value="1"/>
</dbReference>
<dbReference type="GO" id="GO:0003700">
    <property type="term" value="F:DNA-binding transcription factor activity"/>
    <property type="evidence" value="ECO:0007669"/>
    <property type="project" value="InterPro"/>
</dbReference>
<proteinExistence type="predicted"/>
<gene>
    <name evidence="2" type="ORF">BJY17_003611</name>
</gene>
<dbReference type="PROSITE" id="PS50995">
    <property type="entry name" value="HTH_MARR_2"/>
    <property type="match status" value="1"/>
</dbReference>
<dbReference type="InterPro" id="IPR036390">
    <property type="entry name" value="WH_DNA-bd_sf"/>
</dbReference>
<reference evidence="2 3" key="1">
    <citation type="submission" date="2020-07" db="EMBL/GenBank/DDBJ databases">
        <title>Sequencing the genomes of 1000 actinobacteria strains.</title>
        <authorList>
            <person name="Klenk H.-P."/>
        </authorList>
    </citation>
    <scope>NUCLEOTIDE SEQUENCE [LARGE SCALE GENOMIC DNA]</scope>
    <source>
        <strain evidence="2 3">DSM 8598</strain>
    </source>
</reference>
<dbReference type="EMBL" id="JACCFI010000001">
    <property type="protein sequence ID" value="NYG22864.1"/>
    <property type="molecule type" value="Genomic_DNA"/>
</dbReference>
<dbReference type="Proteomes" id="UP000549066">
    <property type="component" value="Unassembled WGS sequence"/>
</dbReference>
<dbReference type="GO" id="GO:0006950">
    <property type="term" value="P:response to stress"/>
    <property type="evidence" value="ECO:0007669"/>
    <property type="project" value="TreeGrafter"/>
</dbReference>
<dbReference type="GO" id="GO:0003677">
    <property type="term" value="F:DNA binding"/>
    <property type="evidence" value="ECO:0007669"/>
    <property type="project" value="UniProtKB-KW"/>
</dbReference>
<dbReference type="InterPro" id="IPR000835">
    <property type="entry name" value="HTH_MarR-typ"/>
</dbReference>
<dbReference type="PANTHER" id="PTHR33164:SF99">
    <property type="entry name" value="MARR FAMILY REGULATORY PROTEIN"/>
    <property type="match status" value="1"/>
</dbReference>
<dbReference type="AlphaFoldDB" id="A0A852X5Q6"/>
<organism evidence="2 3">
    <name type="scientific">Agromyces hippuratus</name>
    <dbReference type="NCBI Taxonomy" id="286438"/>
    <lineage>
        <taxon>Bacteria</taxon>
        <taxon>Bacillati</taxon>
        <taxon>Actinomycetota</taxon>
        <taxon>Actinomycetes</taxon>
        <taxon>Micrococcales</taxon>
        <taxon>Microbacteriaceae</taxon>
        <taxon>Agromyces</taxon>
    </lineage>
</organism>
<keyword evidence="2" id="KW-0238">DNA-binding</keyword>
<name>A0A852X5Q6_9MICO</name>
<protein>
    <submittedName>
        <fullName evidence="2">DNA-binding MarR family transcriptional regulator</fullName>
    </submittedName>
</protein>
<evidence type="ECO:0000313" key="3">
    <source>
        <dbReference type="Proteomes" id="UP000549066"/>
    </source>
</evidence>
<feature type="domain" description="HTH marR-type" evidence="1">
    <location>
        <begin position="9"/>
        <end position="140"/>
    </location>
</feature>
<dbReference type="PRINTS" id="PR00598">
    <property type="entry name" value="HTHMARR"/>
</dbReference>
<evidence type="ECO:0000259" key="1">
    <source>
        <dbReference type="PROSITE" id="PS50995"/>
    </source>
</evidence>
<accession>A0A852X5Q6</accession>
<comment type="caution">
    <text evidence="2">The sequence shown here is derived from an EMBL/GenBank/DDBJ whole genome shotgun (WGS) entry which is preliminary data.</text>
</comment>
<dbReference type="InterPro" id="IPR039422">
    <property type="entry name" value="MarR/SlyA-like"/>
</dbReference>
<evidence type="ECO:0000313" key="2">
    <source>
        <dbReference type="EMBL" id="NYG22864.1"/>
    </source>
</evidence>
<dbReference type="Gene3D" id="1.10.10.10">
    <property type="entry name" value="Winged helix-like DNA-binding domain superfamily/Winged helix DNA-binding domain"/>
    <property type="match status" value="1"/>
</dbReference>
<dbReference type="SUPFAM" id="SSF46785">
    <property type="entry name" value="Winged helix' DNA-binding domain"/>
    <property type="match status" value="1"/>
</dbReference>
<dbReference type="Pfam" id="PF12802">
    <property type="entry name" value="MarR_2"/>
    <property type="match status" value="1"/>
</dbReference>
<sequence length="144" mass="16057">MSDDSGQVSIEVGLLLHQVYTLATHRLNDALRPMDLASRHVTVMFLIRDGVQTQRDLVARLNTDKTGMVRVIDDLERLGYVTRTPSTLDRRVTILALTSDGEDALRTAQQHTKRVSAELFHAVSPHELGTLKSILERTLAPMGE</sequence>